<proteinExistence type="predicted"/>
<dbReference type="EMBL" id="SNYC01000007">
    <property type="protein sequence ID" value="TDQ06997.1"/>
    <property type="molecule type" value="Genomic_DNA"/>
</dbReference>
<keyword evidence="4" id="KW-0645">Protease</keyword>
<comment type="caution">
    <text evidence="4">The sequence shown here is derived from an EMBL/GenBank/DDBJ whole genome shotgun (WGS) entry which is preliminary data.</text>
</comment>
<dbReference type="InterPro" id="IPR008969">
    <property type="entry name" value="CarboxyPept-like_regulatory"/>
</dbReference>
<dbReference type="InterPro" id="IPR041700">
    <property type="entry name" value="OMP_b-brl_3"/>
</dbReference>
<keyword evidence="4" id="KW-0378">Hydrolase</keyword>
<gene>
    <name evidence="4" type="ORF">ATK78_4013</name>
</gene>
<dbReference type="RefSeq" id="WP_133577818.1">
    <property type="nucleotide sequence ID" value="NZ_SNYC01000007.1"/>
</dbReference>
<dbReference type="AlphaFoldDB" id="A0A4R6SRL1"/>
<keyword evidence="2" id="KW-0732">Signal</keyword>
<evidence type="ECO:0000256" key="2">
    <source>
        <dbReference type="SAM" id="SignalP"/>
    </source>
</evidence>
<dbReference type="Pfam" id="PF14905">
    <property type="entry name" value="OMP_b-brl_3"/>
    <property type="match status" value="1"/>
</dbReference>
<protein>
    <submittedName>
        <fullName evidence="4">Carboxypeptidase-like protein</fullName>
    </submittedName>
</protein>
<dbReference type="Pfam" id="PF13620">
    <property type="entry name" value="CarboxypepD_reg"/>
    <property type="match status" value="1"/>
</dbReference>
<dbReference type="SUPFAM" id="SSF49464">
    <property type="entry name" value="Carboxypeptidase regulatory domain-like"/>
    <property type="match status" value="1"/>
</dbReference>
<sequence length="945" mass="104687">MNYLHHLKGFKLLKIALFLFLITLSSSALFAQVRPATTPPTPAPPLPTREISGIIKDSTDLAVIGATVSLTSDKDTLKTSTNTDGVFVFKNVKSATYTIVVKSIGFVNSPVMRFKQNDMIPRIIMDPIVLKEESNTLIGVTIEGTPSITYKTDTVEYKASDYVVRANSTVDELLKKMEGMEVGNDGTLVHQGQSVTRAKVNGKEYQGGDIATAIKNLPAEIVDKIQIVDDYGDQAARTGIKDGDPTKVLNITTRTDKSVGNMLNLNAGVGSNERVESGAFATRINGNQTIGANGRYNNTVNGVAGSDNGGGGGNGGGGSGSGGTTSSGNGSFSYRDRLGKKIEVNLNYGYTGTGVNSINSTESLTNSTIGSTFSIRDSESDNLSKNHNFKLELESELDSNNFLRVIPTIRYTSSDVSSFSSLKQTGLLNQLRVGNNTNVNTRPELGISVFYQHIFEKPRRNFSLQADVNSNDQKAEQEQDTKILYYADGTETIVKDSLINRIIARNNLRDNYRGSLTYVEPLSTNTQMELNAQINYNGYDNTATTRNIVNGGPSSVIDSLSNIYNYSFTQARIALNFRYGLSNTSKFRFSAGMTAVPAVLSGTKASLGTSTDRKSFNLIPIARFDYLWSRQHRFSINYSGNAVEPTFDQIQPVRDVTNPQNPIIGNPDLKATFAHTIRADYNNYIANSKLNYTVNITSSVTENAVIRNNVEVRDFSVPNDTVYITETRYLNMNGVYRVGGNYSISKQINNRKYNLSFSGSATFDHRISMSNNEKNLNTVQTFIERFGPRINPTEWFEINPNVSYNYTKSTNTIERFIDNETNTLALNLDGRMYFWNTYLFGYSASKNYVRGISSNVNNNPLVVNVYFEKELFNRRGKVTVQAFDLFNQNNFVNRNNSDDGGYTDTKSNALSRYFMVRLSMRLQKWTGAQGRNGRDIRRRGDGSFM</sequence>
<dbReference type="GO" id="GO:0004180">
    <property type="term" value="F:carboxypeptidase activity"/>
    <property type="evidence" value="ECO:0007669"/>
    <property type="project" value="UniProtKB-KW"/>
</dbReference>
<evidence type="ECO:0000313" key="5">
    <source>
        <dbReference type="Proteomes" id="UP000295620"/>
    </source>
</evidence>
<keyword evidence="4" id="KW-0121">Carboxypeptidase</keyword>
<evidence type="ECO:0000313" key="4">
    <source>
        <dbReference type="EMBL" id="TDQ06997.1"/>
    </source>
</evidence>
<feature type="signal peptide" evidence="2">
    <location>
        <begin position="1"/>
        <end position="31"/>
    </location>
</feature>
<name>A0A4R6SRL1_9SPHI</name>
<dbReference type="Gene3D" id="2.60.40.1120">
    <property type="entry name" value="Carboxypeptidase-like, regulatory domain"/>
    <property type="match status" value="1"/>
</dbReference>
<feature type="region of interest" description="Disordered" evidence="1">
    <location>
        <begin position="307"/>
        <end position="332"/>
    </location>
</feature>
<dbReference type="Proteomes" id="UP000295620">
    <property type="component" value="Unassembled WGS sequence"/>
</dbReference>
<accession>A0A4R6SRL1</accession>
<dbReference type="OrthoDB" id="1086219at2"/>
<feature type="compositionally biased region" description="Gly residues" evidence="1">
    <location>
        <begin position="307"/>
        <end position="325"/>
    </location>
</feature>
<reference evidence="4 5" key="1">
    <citation type="submission" date="2019-03" db="EMBL/GenBank/DDBJ databases">
        <title>Genomic Encyclopedia of Archaeal and Bacterial Type Strains, Phase II (KMG-II): from individual species to whole genera.</title>
        <authorList>
            <person name="Goeker M."/>
        </authorList>
    </citation>
    <scope>NUCLEOTIDE SEQUENCE [LARGE SCALE GENOMIC DNA]</scope>
    <source>
        <strain evidence="4 5">DSM 19035</strain>
    </source>
</reference>
<feature type="chain" id="PRO_5020855481" evidence="2">
    <location>
        <begin position="32"/>
        <end position="945"/>
    </location>
</feature>
<dbReference type="SUPFAM" id="SSF56935">
    <property type="entry name" value="Porins"/>
    <property type="match status" value="1"/>
</dbReference>
<feature type="domain" description="Outer membrane protein beta-barrel" evidence="3">
    <location>
        <begin position="453"/>
        <end position="777"/>
    </location>
</feature>
<keyword evidence="5" id="KW-1185">Reference proteome</keyword>
<organism evidence="4 5">
    <name type="scientific">Pedobacter metabolipauper</name>
    <dbReference type="NCBI Taxonomy" id="425513"/>
    <lineage>
        <taxon>Bacteria</taxon>
        <taxon>Pseudomonadati</taxon>
        <taxon>Bacteroidota</taxon>
        <taxon>Sphingobacteriia</taxon>
        <taxon>Sphingobacteriales</taxon>
        <taxon>Sphingobacteriaceae</taxon>
        <taxon>Pedobacter</taxon>
    </lineage>
</organism>
<evidence type="ECO:0000256" key="1">
    <source>
        <dbReference type="SAM" id="MobiDB-lite"/>
    </source>
</evidence>
<evidence type="ECO:0000259" key="3">
    <source>
        <dbReference type="Pfam" id="PF14905"/>
    </source>
</evidence>